<evidence type="ECO:0000313" key="4">
    <source>
        <dbReference type="Proteomes" id="UP000004705"/>
    </source>
</evidence>
<sequence>MSTSGPNGTGDDLDARLQALFADPRLDVVPTPRVGERIVAGARRRRSRRVALTGSGTTLAVVAAAVAIVASGSHSDEKSNQMTVAASLPQAPPVDGSTLGTLQDNEHADPSALPESHQTGTPSSPSGGGASSEPGGSPQPSTPVESGRILIADAVLATDGYRELKLGMSYSDALATNLLVVSGESPPQVCADYALAEGDSSVRAVTISREYGVVGFTAGNAVTPEGAGVGTPVDELENLYPEGRAVDGAYVVDTGTGVYEFTAADGVVDALELRASSSDC</sequence>
<feature type="compositionally biased region" description="Low complexity" evidence="1">
    <location>
        <begin position="119"/>
        <end position="143"/>
    </location>
</feature>
<dbReference type="EMBL" id="CM001466">
    <property type="protein sequence ID" value="EHY89761.1"/>
    <property type="molecule type" value="Genomic_DNA"/>
</dbReference>
<keyword evidence="2" id="KW-1133">Transmembrane helix</keyword>
<feature type="transmembrane region" description="Helical" evidence="2">
    <location>
        <begin position="50"/>
        <end position="70"/>
    </location>
</feature>
<dbReference type="HOGENOM" id="CLU_087833_0_0_11"/>
<keyword evidence="2" id="KW-0812">Transmembrane</keyword>
<evidence type="ECO:0000256" key="1">
    <source>
        <dbReference type="SAM" id="MobiDB-lite"/>
    </source>
</evidence>
<proteinExistence type="predicted"/>
<evidence type="ECO:0000256" key="2">
    <source>
        <dbReference type="SAM" id="Phobius"/>
    </source>
</evidence>
<dbReference type="RefSeq" id="WP_005442734.1">
    <property type="nucleotide sequence ID" value="NZ_CM001466.1"/>
</dbReference>
<protein>
    <submittedName>
        <fullName evidence="3">Uncharacterized protein</fullName>
    </submittedName>
</protein>
<feature type="region of interest" description="Disordered" evidence="1">
    <location>
        <begin position="88"/>
        <end position="144"/>
    </location>
</feature>
<accession>H8GBV8</accession>
<organism evidence="3 4">
    <name type="scientific">Saccharomonospora azurea NA-128</name>
    <dbReference type="NCBI Taxonomy" id="882081"/>
    <lineage>
        <taxon>Bacteria</taxon>
        <taxon>Bacillati</taxon>
        <taxon>Actinomycetota</taxon>
        <taxon>Actinomycetes</taxon>
        <taxon>Pseudonocardiales</taxon>
        <taxon>Pseudonocardiaceae</taxon>
        <taxon>Saccharomonospora</taxon>
    </lineage>
</organism>
<keyword evidence="2" id="KW-0472">Membrane</keyword>
<dbReference type="Proteomes" id="UP000004705">
    <property type="component" value="Chromosome"/>
</dbReference>
<dbReference type="AlphaFoldDB" id="H8GBV8"/>
<gene>
    <name evidence="3" type="ORF">SacazDRAFT_02874</name>
</gene>
<name>H8GBV8_9PSEU</name>
<evidence type="ECO:0000313" key="3">
    <source>
        <dbReference type="EMBL" id="EHY89761.1"/>
    </source>
</evidence>
<reference evidence="3 4" key="1">
    <citation type="journal article" date="2012" name="Stand. Genomic Sci.">
        <title>Genome sequence of the soil bacterium Saccharomonospora azurea type strain (NA-128(T)).</title>
        <authorList>
            <person name="Klenk H.P."/>
            <person name="Held B."/>
            <person name="Lucas S."/>
            <person name="Lapidus A."/>
            <person name="Copeland A."/>
            <person name="Hammon N."/>
            <person name="Pitluck S."/>
            <person name="Goodwin L.A."/>
            <person name="Han C."/>
            <person name="Tapia R."/>
            <person name="Brambilla E.M."/>
            <person name="Potter G."/>
            <person name="Land M."/>
            <person name="Ivanova N."/>
            <person name="Rohde M."/>
            <person name="Goker M."/>
            <person name="Detter J.C."/>
            <person name="Kyrpides N.C."/>
            <person name="Woyke T."/>
        </authorList>
    </citation>
    <scope>NUCLEOTIDE SEQUENCE [LARGE SCALE GENOMIC DNA]</scope>
    <source>
        <strain evidence="3 4">NA-128</strain>
    </source>
</reference>
<dbReference type="OrthoDB" id="3695075at2"/>
<keyword evidence="4" id="KW-1185">Reference proteome</keyword>